<evidence type="ECO:0000313" key="9">
    <source>
        <dbReference type="Proteomes" id="UP001146351"/>
    </source>
</evidence>
<dbReference type="Pfam" id="PF04082">
    <property type="entry name" value="Fungal_trans"/>
    <property type="match status" value="1"/>
</dbReference>
<protein>
    <submittedName>
        <fullName evidence="8">Fungal-specific transcription factor domain-containing protein</fullName>
    </submittedName>
</protein>
<reference evidence="8" key="1">
    <citation type="submission" date="2022-11" db="EMBL/GenBank/DDBJ databases">
        <authorList>
            <person name="Petersen C."/>
        </authorList>
    </citation>
    <scope>NUCLEOTIDE SEQUENCE</scope>
    <source>
        <strain evidence="8">IBT 21917</strain>
    </source>
</reference>
<accession>A0A9W9HPB5</accession>
<dbReference type="InterPro" id="IPR007219">
    <property type="entry name" value="XnlR_reg_dom"/>
</dbReference>
<evidence type="ECO:0000313" key="8">
    <source>
        <dbReference type="EMBL" id="KAJ5152400.1"/>
    </source>
</evidence>
<dbReference type="EMBL" id="JAPQKO010000008">
    <property type="protein sequence ID" value="KAJ5152400.1"/>
    <property type="molecule type" value="Genomic_DNA"/>
</dbReference>
<keyword evidence="9" id="KW-1185">Reference proteome</keyword>
<evidence type="ECO:0000256" key="1">
    <source>
        <dbReference type="ARBA" id="ARBA00022833"/>
    </source>
</evidence>
<dbReference type="Proteomes" id="UP001146351">
    <property type="component" value="Unassembled WGS sequence"/>
</dbReference>
<feature type="region of interest" description="Disordered" evidence="6">
    <location>
        <begin position="1"/>
        <end position="45"/>
    </location>
</feature>
<dbReference type="CDD" id="cd12148">
    <property type="entry name" value="fungal_TF_MHR"/>
    <property type="match status" value="1"/>
</dbReference>
<comment type="caution">
    <text evidence="8">The sequence shown here is derived from an EMBL/GenBank/DDBJ whole genome shotgun (WGS) entry which is preliminary data.</text>
</comment>
<dbReference type="GO" id="GO:0003677">
    <property type="term" value="F:DNA binding"/>
    <property type="evidence" value="ECO:0007669"/>
    <property type="project" value="UniProtKB-KW"/>
</dbReference>
<organism evidence="8 9">
    <name type="scientific">Penicillium capsulatum</name>
    <dbReference type="NCBI Taxonomy" id="69766"/>
    <lineage>
        <taxon>Eukaryota</taxon>
        <taxon>Fungi</taxon>
        <taxon>Dikarya</taxon>
        <taxon>Ascomycota</taxon>
        <taxon>Pezizomycotina</taxon>
        <taxon>Eurotiomycetes</taxon>
        <taxon>Eurotiomycetidae</taxon>
        <taxon>Eurotiales</taxon>
        <taxon>Aspergillaceae</taxon>
        <taxon>Penicillium</taxon>
    </lineage>
</organism>
<keyword evidence="3" id="KW-0238">DNA-binding</keyword>
<dbReference type="PANTHER" id="PTHR47171:SF4">
    <property type="entry name" value="ACETAMIDASE REGULATORY PROTEIN"/>
    <property type="match status" value="1"/>
</dbReference>
<dbReference type="GO" id="GO:0006351">
    <property type="term" value="P:DNA-templated transcription"/>
    <property type="evidence" value="ECO:0007669"/>
    <property type="project" value="InterPro"/>
</dbReference>
<evidence type="ECO:0000256" key="2">
    <source>
        <dbReference type="ARBA" id="ARBA00023015"/>
    </source>
</evidence>
<dbReference type="AlphaFoldDB" id="A0A9W9HPB5"/>
<reference evidence="8" key="2">
    <citation type="journal article" date="2023" name="IMA Fungus">
        <title>Comparative genomic study of the Penicillium genus elucidates a diverse pangenome and 15 lateral gene transfer events.</title>
        <authorList>
            <person name="Petersen C."/>
            <person name="Sorensen T."/>
            <person name="Nielsen M.R."/>
            <person name="Sondergaard T.E."/>
            <person name="Sorensen J.L."/>
            <person name="Fitzpatrick D.A."/>
            <person name="Frisvad J.C."/>
            <person name="Nielsen K.L."/>
        </authorList>
    </citation>
    <scope>NUCLEOTIDE SEQUENCE</scope>
    <source>
        <strain evidence="8">IBT 21917</strain>
    </source>
</reference>
<evidence type="ECO:0000256" key="3">
    <source>
        <dbReference type="ARBA" id="ARBA00023125"/>
    </source>
</evidence>
<dbReference type="OrthoDB" id="39175at2759"/>
<feature type="compositionally biased region" description="Basic and acidic residues" evidence="6">
    <location>
        <begin position="33"/>
        <end position="45"/>
    </location>
</feature>
<name>A0A9W9HPB5_9EURO</name>
<feature type="region of interest" description="Disordered" evidence="6">
    <location>
        <begin position="76"/>
        <end position="104"/>
    </location>
</feature>
<evidence type="ECO:0000256" key="5">
    <source>
        <dbReference type="ARBA" id="ARBA00023242"/>
    </source>
</evidence>
<sequence>MNAALASRDSNVESELLRSSSPTQGQRSIRHYSSRDGSHAGQKSHRELPAEVEHFMSELPQTQGQMRRDRARGMFSIPHLDNRNPATRRRAQTSGPAATPDSLGVDLVGNRQPLSANVPASPPTPRAAVGSSNLSRFFETGIISGKWDGFEENGTFRNVYIGTDVANIHQLIRDHESQGNHYLYYPIPAISETLPWKARPEPTGHRYLSVESINDTSSFPVRPIRDALVETYFNDIHPGFPIIDEASFRQRYADPANPPPLLILQAVLLAAAGISDLPQVAASRAITTAILFRRAKTLFELRHETDRVDLVQAALLLARHTESSDTVASNAYYWVGNATWWMVLYSEAMLALEHGRPCMVRAEDFDVGLLTEDDFLNMDDSEDHLVNRGFCSVLVDICLAALDVLRLRAPKVCDAESIMSSIEQQLAAVALRIPPTHDVWSCQLRLIYNLVALVHYRTSSEVNAVKFCSEAASDILTTFESMLAQNTIRKCHPSSTMALMGAAIQFAREVRSKAASGSIVTAISAHGQLKRLLAPANTLSPYFANLEAVSTLCNSLAVRAEILIKEHQAQASLATPQALVETGINWEDLMANHHMPNAGIDLDVGDWLNDYAWDNVAMNR</sequence>
<keyword evidence="4" id="KW-0804">Transcription</keyword>
<evidence type="ECO:0000259" key="7">
    <source>
        <dbReference type="Pfam" id="PF04082"/>
    </source>
</evidence>
<dbReference type="PANTHER" id="PTHR47171">
    <property type="entry name" value="FARA-RELATED"/>
    <property type="match status" value="1"/>
</dbReference>
<feature type="compositionally biased region" description="Polar residues" evidence="6">
    <location>
        <begin position="17"/>
        <end position="27"/>
    </location>
</feature>
<proteinExistence type="predicted"/>
<evidence type="ECO:0000256" key="6">
    <source>
        <dbReference type="SAM" id="MobiDB-lite"/>
    </source>
</evidence>
<keyword evidence="2" id="KW-0805">Transcription regulation</keyword>
<keyword evidence="1" id="KW-0862">Zinc</keyword>
<keyword evidence="5" id="KW-0539">Nucleus</keyword>
<gene>
    <name evidence="8" type="ORF">N7492_010695</name>
</gene>
<evidence type="ECO:0000256" key="4">
    <source>
        <dbReference type="ARBA" id="ARBA00023163"/>
    </source>
</evidence>
<feature type="domain" description="Xylanolytic transcriptional activator regulatory" evidence="7">
    <location>
        <begin position="230"/>
        <end position="338"/>
    </location>
</feature>
<dbReference type="InterPro" id="IPR052073">
    <property type="entry name" value="Amide_Lactam_Regulators"/>
</dbReference>
<dbReference type="GO" id="GO:0008270">
    <property type="term" value="F:zinc ion binding"/>
    <property type="evidence" value="ECO:0007669"/>
    <property type="project" value="InterPro"/>
</dbReference>